<dbReference type="GO" id="GO:0046872">
    <property type="term" value="F:metal ion binding"/>
    <property type="evidence" value="ECO:0007669"/>
    <property type="project" value="UniProtKB-KW"/>
</dbReference>
<dbReference type="Gene3D" id="3.30.70.560">
    <property type="entry name" value="7,8-Dihydro-6-hydroxymethylpterin-pyrophosphokinase HPPK"/>
    <property type="match status" value="1"/>
</dbReference>
<keyword evidence="14" id="KW-0175">Coiled coil</keyword>
<dbReference type="UniPathway" id="UPA00077">
    <property type="reaction ID" value="UER00155"/>
</dbReference>
<dbReference type="EMBL" id="CP000053">
    <property type="protein sequence ID" value="AAY60890.1"/>
    <property type="molecule type" value="Genomic_DNA"/>
</dbReference>
<dbReference type="GO" id="GO:0046656">
    <property type="term" value="P:folic acid biosynthetic process"/>
    <property type="evidence" value="ECO:0007669"/>
    <property type="project" value="UniProtKB-KW"/>
</dbReference>
<dbReference type="Pfam" id="PF00809">
    <property type="entry name" value="Pterin_bind"/>
    <property type="match status" value="1"/>
</dbReference>
<keyword evidence="9" id="KW-0418">Kinase</keyword>
<dbReference type="InterPro" id="IPR011005">
    <property type="entry name" value="Dihydropteroate_synth-like_sf"/>
</dbReference>
<dbReference type="NCBIfam" id="TIGR01498">
    <property type="entry name" value="folK"/>
    <property type="match status" value="1"/>
</dbReference>
<dbReference type="Proteomes" id="UP000008548">
    <property type="component" value="Chromosome"/>
</dbReference>
<protein>
    <submittedName>
        <fullName evidence="16">Folate synthesis bifunctional protein</fullName>
        <ecNumber evidence="16">2.5.1.15</ecNumber>
        <ecNumber evidence="16">2.7.6.3</ecNumber>
    </submittedName>
</protein>
<comment type="pathway">
    <text evidence="3">Cofactor biosynthesis; tetrahydrofolate biosynthesis; 7,8-dihydrofolate from 2-amino-4-hydroxy-6-hydroxymethyl-7,8-dihydropteridine diphosphate and 4-aminobenzoate: step 1/2.</text>
</comment>
<dbReference type="AlphaFoldDB" id="Q4UNG4"/>
<keyword evidence="13" id="KW-0511">Multifunctional enzyme</keyword>
<evidence type="ECO:0000256" key="11">
    <source>
        <dbReference type="ARBA" id="ARBA00022842"/>
    </source>
</evidence>
<dbReference type="GO" id="GO:0005829">
    <property type="term" value="C:cytosol"/>
    <property type="evidence" value="ECO:0007669"/>
    <property type="project" value="TreeGrafter"/>
</dbReference>
<comment type="similarity">
    <text evidence="5">In the C-terminal section; belongs to the DHPS family.</text>
</comment>
<dbReference type="Gene3D" id="3.20.20.20">
    <property type="entry name" value="Dihydropteroate synthase-like"/>
    <property type="match status" value="1"/>
</dbReference>
<dbReference type="GO" id="GO:0016301">
    <property type="term" value="F:kinase activity"/>
    <property type="evidence" value="ECO:0007669"/>
    <property type="project" value="UniProtKB-KW"/>
</dbReference>
<dbReference type="GO" id="GO:0046654">
    <property type="term" value="P:tetrahydrofolate biosynthetic process"/>
    <property type="evidence" value="ECO:0007669"/>
    <property type="project" value="UniProtKB-UniPathway"/>
</dbReference>
<comment type="catalytic activity">
    <reaction evidence="1">
        <text>(7,8-dihydropterin-6-yl)methyl diphosphate + 4-aminobenzoate = 7,8-dihydropteroate + diphosphate</text>
        <dbReference type="Rhea" id="RHEA:19949"/>
        <dbReference type="ChEBI" id="CHEBI:17836"/>
        <dbReference type="ChEBI" id="CHEBI:17839"/>
        <dbReference type="ChEBI" id="CHEBI:33019"/>
        <dbReference type="ChEBI" id="CHEBI:72950"/>
        <dbReference type="EC" id="2.5.1.15"/>
    </reaction>
</comment>
<dbReference type="InterPro" id="IPR045031">
    <property type="entry name" value="DHP_synth-like"/>
</dbReference>
<evidence type="ECO:0000259" key="15">
    <source>
        <dbReference type="PROSITE" id="PS50972"/>
    </source>
</evidence>
<keyword evidence="8" id="KW-0547">Nucleotide-binding</keyword>
<keyword evidence="10" id="KW-0067">ATP-binding</keyword>
<gene>
    <name evidence="16" type="primary">folKP</name>
    <name evidence="16" type="ordered locus">RF_0039</name>
</gene>
<dbReference type="SUPFAM" id="SSF55083">
    <property type="entry name" value="6-hydroxymethyl-7,8-dihydropterin pyrophosphokinase, HPPK"/>
    <property type="match status" value="1"/>
</dbReference>
<keyword evidence="6 16" id="KW-0808">Transferase</keyword>
<evidence type="ECO:0000256" key="5">
    <source>
        <dbReference type="ARBA" id="ARBA00009951"/>
    </source>
</evidence>
<evidence type="ECO:0000256" key="9">
    <source>
        <dbReference type="ARBA" id="ARBA00022777"/>
    </source>
</evidence>
<dbReference type="InterPro" id="IPR000550">
    <property type="entry name" value="Hppk"/>
</dbReference>
<dbReference type="PANTHER" id="PTHR20941:SF1">
    <property type="entry name" value="FOLIC ACID SYNTHESIS PROTEIN FOL1"/>
    <property type="match status" value="1"/>
</dbReference>
<sequence length="462" mass="53179">MRTEGLTKRRSQFFKFSEYTMIYISISSNLGNRLLNIKKALNLLKSCDFRLLKQSIIFETQVILPPNADKAWNKSYLNMVVQGKSTLTPSKLLIELKKIEKQLGRADSYDKWSPRVIDLDILLWSNCHIDLPDLKIPHPELLNRPFLIHLIAGLSLECRYTCPTNNFYNNKTFAEIAHLIENQGVIRSLVLNPQFVGILNITPDSFSDGGLNFHKEDAVRNFVRLINEGATIIELGSQSTRPSALIINEDEEYARLENVLEELREVIKEKEVIVSINSFTPEVIKNVLKKYPISCINLVKNNLDNYTLRLIADYNCKIITMHSLAVPPQKQKCLDFDNSPLANLNIWAEQETTKLEKYGFDRKNIILDPGIGFGKSVYQNLYILQHMKKFKNLGCEILVGHSRKSYISAFYNSKASERDLETIAISKYLTEHGADYLRVHNVIEHQRFFVTDHMIKLSSHEK</sequence>
<dbReference type="InterPro" id="IPR000489">
    <property type="entry name" value="Pterin-binding_dom"/>
</dbReference>
<evidence type="ECO:0000256" key="2">
    <source>
        <dbReference type="ARBA" id="ARBA00001946"/>
    </source>
</evidence>
<evidence type="ECO:0000256" key="14">
    <source>
        <dbReference type="SAM" id="Coils"/>
    </source>
</evidence>
<name>Q4UNG4_RICFE</name>
<evidence type="ECO:0000256" key="10">
    <source>
        <dbReference type="ARBA" id="ARBA00022840"/>
    </source>
</evidence>
<evidence type="ECO:0000313" key="16">
    <source>
        <dbReference type="EMBL" id="AAY60890.1"/>
    </source>
</evidence>
<evidence type="ECO:0000256" key="6">
    <source>
        <dbReference type="ARBA" id="ARBA00022679"/>
    </source>
</evidence>
<reference evidence="16 17" key="1">
    <citation type="journal article" date="2005" name="PLoS Biol.">
        <title>The genome sequence of Rickettsia felis identifies the first putative conjugative plasmid in an obligate intracellular parasite.</title>
        <authorList>
            <person name="Ogata H."/>
            <person name="Renesto P."/>
            <person name="Audic S."/>
            <person name="Robert C."/>
            <person name="Blanc G."/>
            <person name="Fournier P.E."/>
            <person name="Parinello H."/>
            <person name="Claverie J.M."/>
            <person name="Raoult D."/>
        </authorList>
    </citation>
    <scope>NUCLEOTIDE SEQUENCE [LARGE SCALE GENOMIC DNA]</scope>
    <source>
        <strain evidence="17">ATCC VR-1525 / URRWXCal2</strain>
    </source>
</reference>
<dbReference type="SUPFAM" id="SSF51717">
    <property type="entry name" value="Dihydropteroate synthetase-like"/>
    <property type="match status" value="1"/>
</dbReference>
<evidence type="ECO:0000256" key="13">
    <source>
        <dbReference type="ARBA" id="ARBA00023268"/>
    </source>
</evidence>
<dbReference type="EC" id="2.5.1.15" evidence="16"/>
<dbReference type="Pfam" id="PF01288">
    <property type="entry name" value="HPPK"/>
    <property type="match status" value="1"/>
</dbReference>
<dbReference type="PANTHER" id="PTHR20941">
    <property type="entry name" value="FOLATE SYNTHESIS PROTEINS"/>
    <property type="match status" value="1"/>
</dbReference>
<dbReference type="GO" id="GO:0005524">
    <property type="term" value="F:ATP binding"/>
    <property type="evidence" value="ECO:0007669"/>
    <property type="project" value="UniProtKB-KW"/>
</dbReference>
<dbReference type="CDD" id="cd00483">
    <property type="entry name" value="HPPK"/>
    <property type="match status" value="1"/>
</dbReference>
<dbReference type="NCBIfam" id="TIGR01496">
    <property type="entry name" value="DHPS"/>
    <property type="match status" value="1"/>
</dbReference>
<dbReference type="HOGENOM" id="CLU_008023_2_2_5"/>
<feature type="domain" description="Pterin-binding" evidence="15">
    <location>
        <begin position="193"/>
        <end position="450"/>
    </location>
</feature>
<evidence type="ECO:0000313" key="17">
    <source>
        <dbReference type="Proteomes" id="UP000008548"/>
    </source>
</evidence>
<keyword evidence="7" id="KW-0479">Metal-binding</keyword>
<dbReference type="InterPro" id="IPR006390">
    <property type="entry name" value="DHP_synth_dom"/>
</dbReference>
<dbReference type="eggNOG" id="COG0294">
    <property type="taxonomic scope" value="Bacteria"/>
</dbReference>
<organism evidence="16 17">
    <name type="scientific">Rickettsia felis (strain ATCC VR-1525 / URRWXCal2)</name>
    <name type="common">Rickettsia azadi</name>
    <dbReference type="NCBI Taxonomy" id="315456"/>
    <lineage>
        <taxon>Bacteria</taxon>
        <taxon>Pseudomonadati</taxon>
        <taxon>Pseudomonadota</taxon>
        <taxon>Alphaproteobacteria</taxon>
        <taxon>Rickettsiales</taxon>
        <taxon>Rickettsiaceae</taxon>
        <taxon>Rickettsieae</taxon>
        <taxon>Rickettsia</taxon>
        <taxon>spotted fever group</taxon>
    </lineage>
</organism>
<evidence type="ECO:0000256" key="3">
    <source>
        <dbReference type="ARBA" id="ARBA00004763"/>
    </source>
</evidence>
<dbReference type="STRING" id="315456.RF_0039"/>
<dbReference type="eggNOG" id="COG0801">
    <property type="taxonomic scope" value="Bacteria"/>
</dbReference>
<feature type="coiled-coil region" evidence="14">
    <location>
        <begin position="246"/>
        <end position="273"/>
    </location>
</feature>
<evidence type="ECO:0000256" key="1">
    <source>
        <dbReference type="ARBA" id="ARBA00000012"/>
    </source>
</evidence>
<keyword evidence="12" id="KW-0289">Folate biosynthesis</keyword>
<evidence type="ECO:0000256" key="7">
    <source>
        <dbReference type="ARBA" id="ARBA00022723"/>
    </source>
</evidence>
<dbReference type="GO" id="GO:0003848">
    <property type="term" value="F:2-amino-4-hydroxy-6-hydroxymethyldihydropteridine diphosphokinase activity"/>
    <property type="evidence" value="ECO:0007669"/>
    <property type="project" value="UniProtKB-EC"/>
</dbReference>
<dbReference type="EC" id="2.7.6.3" evidence="16"/>
<proteinExistence type="inferred from homology"/>
<keyword evidence="17" id="KW-1185">Reference proteome</keyword>
<comment type="cofactor">
    <cofactor evidence="2">
        <name>Mg(2+)</name>
        <dbReference type="ChEBI" id="CHEBI:18420"/>
    </cofactor>
</comment>
<evidence type="ECO:0000256" key="8">
    <source>
        <dbReference type="ARBA" id="ARBA00022741"/>
    </source>
</evidence>
<evidence type="ECO:0000256" key="12">
    <source>
        <dbReference type="ARBA" id="ARBA00022909"/>
    </source>
</evidence>
<accession>Q4UNG4</accession>
<evidence type="ECO:0000256" key="4">
    <source>
        <dbReference type="ARBA" id="ARBA00005051"/>
    </source>
</evidence>
<dbReference type="InterPro" id="IPR035907">
    <property type="entry name" value="Hppk_sf"/>
</dbReference>
<dbReference type="PROSITE" id="PS50972">
    <property type="entry name" value="PTERIN_BINDING"/>
    <property type="match status" value="1"/>
</dbReference>
<comment type="pathway">
    <text evidence="4">Cofactor biosynthesis; tetrahydrofolate biosynthesis; 2-amino-4-hydroxy-6-hydroxymethyl-7,8-dihydropteridine diphosphate from 7,8-dihydroneopterin triphosphate: step 4/4.</text>
</comment>
<keyword evidence="11" id="KW-0460">Magnesium</keyword>
<dbReference type="GO" id="GO:0004156">
    <property type="term" value="F:dihydropteroate synthase activity"/>
    <property type="evidence" value="ECO:0007669"/>
    <property type="project" value="UniProtKB-EC"/>
</dbReference>
<dbReference type="KEGG" id="rfe:RF_0039"/>